<evidence type="ECO:0000313" key="2">
    <source>
        <dbReference type="EMBL" id="KAG9237246.1"/>
    </source>
</evidence>
<feature type="compositionally biased region" description="Polar residues" evidence="1">
    <location>
        <begin position="7"/>
        <end position="18"/>
    </location>
</feature>
<dbReference type="EMBL" id="MU251390">
    <property type="protein sequence ID" value="KAG9237246.1"/>
    <property type="molecule type" value="Genomic_DNA"/>
</dbReference>
<feature type="region of interest" description="Disordered" evidence="1">
    <location>
        <begin position="1"/>
        <end position="24"/>
    </location>
</feature>
<evidence type="ECO:0000256" key="1">
    <source>
        <dbReference type="SAM" id="MobiDB-lite"/>
    </source>
</evidence>
<reference evidence="2" key="1">
    <citation type="journal article" date="2021" name="IMA Fungus">
        <title>Genomic characterization of three marine fungi, including Emericellopsis atlantica sp. nov. with signatures of a generalist lifestyle and marine biomass degradation.</title>
        <authorList>
            <person name="Hagestad O.C."/>
            <person name="Hou L."/>
            <person name="Andersen J.H."/>
            <person name="Hansen E.H."/>
            <person name="Altermark B."/>
            <person name="Li C."/>
            <person name="Kuhnert E."/>
            <person name="Cox R.J."/>
            <person name="Crous P.W."/>
            <person name="Spatafora J.W."/>
            <person name="Lail K."/>
            <person name="Amirebrahimi M."/>
            <person name="Lipzen A."/>
            <person name="Pangilinan J."/>
            <person name="Andreopoulos W."/>
            <person name="Hayes R.D."/>
            <person name="Ng V."/>
            <person name="Grigoriev I.V."/>
            <person name="Jackson S.A."/>
            <person name="Sutton T.D.S."/>
            <person name="Dobson A.D.W."/>
            <person name="Rama T."/>
        </authorList>
    </citation>
    <scope>NUCLEOTIDE SEQUENCE</scope>
    <source>
        <strain evidence="2">TRa018bII</strain>
    </source>
</reference>
<name>A0A9P7YPB5_9HELO</name>
<sequence>MPPSKDSIISRSAPSGSFQGPPKPPNDKIFYAGFGKNLSLEGFQRDLESQGHIWTSALRDRVNQMIHFFHINLGIGTTKELLIQTYEASATGYKGSQDFLLAFNRCEMEYFRAEIESLRSKYGLSKVLDLLKGAVTSKTAHIRNMESAKQRLDNRRLFAADVGNNKFCHRYRAMTELKVDGNAELATYFYGGFVYDAPMPNQDFFWKYNTPIATVEPKKQASSQGTATQHETISSPYALQSQFGSMVPSAQCPEAQMGSRPMSQSFALGFTAYEKDRMAPMGDDLSGYPDSYLKSPYTTGMNLWSQDTIHGEVIDCRSSDHPEHLSAARPTYHSEQPGVISGPVDVPTKLDKHNGPSRQIENSGHLIQVNKPGVRRDPFKRPRSSIGEEMVLENERLKDEINSLKTVAGADKSEIERLNQKTRALEDGAAANLKSQFEKSFMANWDKRYKRTITDLGPRFQRFPPHRSSPSGTHDNYQADEPRATSKQSESPGATTAAKRHRKPFKTHQKSSKKNSSVAKNAPVSNTLRDQVAKQIDPSAVLLTQQQALLMDPSFDGLFYES</sequence>
<accession>A0A9P7YPB5</accession>
<feature type="region of interest" description="Disordered" evidence="1">
    <location>
        <begin position="456"/>
        <end position="526"/>
    </location>
</feature>
<keyword evidence="3" id="KW-1185">Reference proteome</keyword>
<feature type="compositionally biased region" description="Polar residues" evidence="1">
    <location>
        <begin position="485"/>
        <end position="494"/>
    </location>
</feature>
<dbReference type="Proteomes" id="UP000824998">
    <property type="component" value="Unassembled WGS sequence"/>
</dbReference>
<comment type="caution">
    <text evidence="2">The sequence shown here is derived from an EMBL/GenBank/DDBJ whole genome shotgun (WGS) entry which is preliminary data.</text>
</comment>
<protein>
    <submittedName>
        <fullName evidence="2">Uncharacterized protein</fullName>
    </submittedName>
</protein>
<gene>
    <name evidence="2" type="ORF">BJ875DRAFT_454177</name>
</gene>
<evidence type="ECO:0000313" key="3">
    <source>
        <dbReference type="Proteomes" id="UP000824998"/>
    </source>
</evidence>
<dbReference type="AlphaFoldDB" id="A0A9P7YPB5"/>
<proteinExistence type="predicted"/>
<feature type="compositionally biased region" description="Basic residues" evidence="1">
    <location>
        <begin position="498"/>
        <end position="513"/>
    </location>
</feature>
<organism evidence="2 3">
    <name type="scientific">Amylocarpus encephaloides</name>
    <dbReference type="NCBI Taxonomy" id="45428"/>
    <lineage>
        <taxon>Eukaryota</taxon>
        <taxon>Fungi</taxon>
        <taxon>Dikarya</taxon>
        <taxon>Ascomycota</taxon>
        <taxon>Pezizomycotina</taxon>
        <taxon>Leotiomycetes</taxon>
        <taxon>Helotiales</taxon>
        <taxon>Helotiales incertae sedis</taxon>
        <taxon>Amylocarpus</taxon>
    </lineage>
</organism>